<dbReference type="SMART" id="SM00345">
    <property type="entry name" value="HTH_GNTR"/>
    <property type="match status" value="1"/>
</dbReference>
<evidence type="ECO:0000256" key="4">
    <source>
        <dbReference type="SAM" id="MobiDB-lite"/>
    </source>
</evidence>
<evidence type="ECO:0000256" key="3">
    <source>
        <dbReference type="ARBA" id="ARBA00023163"/>
    </source>
</evidence>
<dbReference type="Gene3D" id="1.20.120.530">
    <property type="entry name" value="GntR ligand-binding domain-like"/>
    <property type="match status" value="1"/>
</dbReference>
<dbReference type="RefSeq" id="WP_306681609.1">
    <property type="nucleotide sequence ID" value="NZ_JAVDBT010000018.1"/>
</dbReference>
<dbReference type="InterPro" id="IPR000524">
    <property type="entry name" value="Tscrpt_reg_HTH_GntR"/>
</dbReference>
<dbReference type="PROSITE" id="PS50949">
    <property type="entry name" value="HTH_GNTR"/>
    <property type="match status" value="1"/>
</dbReference>
<gene>
    <name evidence="6" type="ORF">Q9295_16100</name>
</gene>
<keyword evidence="7" id="KW-1185">Reference proteome</keyword>
<dbReference type="Proteomes" id="UP001239680">
    <property type="component" value="Unassembled WGS sequence"/>
</dbReference>
<dbReference type="Gene3D" id="1.10.10.10">
    <property type="entry name" value="Winged helix-like DNA-binding domain superfamily/Winged helix DNA-binding domain"/>
    <property type="match status" value="1"/>
</dbReference>
<feature type="domain" description="HTH gntR-type" evidence="5">
    <location>
        <begin position="24"/>
        <end position="91"/>
    </location>
</feature>
<dbReference type="SUPFAM" id="SSF48008">
    <property type="entry name" value="GntR ligand-binding domain-like"/>
    <property type="match status" value="1"/>
</dbReference>
<dbReference type="InterPro" id="IPR036388">
    <property type="entry name" value="WH-like_DNA-bd_sf"/>
</dbReference>
<keyword evidence="3" id="KW-0804">Transcription</keyword>
<keyword evidence="1" id="KW-0805">Transcription regulation</keyword>
<feature type="region of interest" description="Disordered" evidence="4">
    <location>
        <begin position="1"/>
        <end position="24"/>
    </location>
</feature>
<dbReference type="InterPro" id="IPR036390">
    <property type="entry name" value="WH_DNA-bd_sf"/>
</dbReference>
<keyword evidence="2" id="KW-0238">DNA-binding</keyword>
<proteinExistence type="predicted"/>
<organism evidence="6 7">
    <name type="scientific">Pseudogemmobacter lacusdianii</name>
    <dbReference type="NCBI Taxonomy" id="3069608"/>
    <lineage>
        <taxon>Bacteria</taxon>
        <taxon>Pseudomonadati</taxon>
        <taxon>Pseudomonadota</taxon>
        <taxon>Alphaproteobacteria</taxon>
        <taxon>Rhodobacterales</taxon>
        <taxon>Paracoccaceae</taxon>
        <taxon>Pseudogemmobacter</taxon>
    </lineage>
</organism>
<reference evidence="6 7" key="1">
    <citation type="submission" date="2023-08" db="EMBL/GenBank/DDBJ databases">
        <title>Characterization of two Paracoccaceae strains isolated from Phycosphere and proposal of Xinfangfangia lacusdiani sp. nov.</title>
        <authorList>
            <person name="Deng Y."/>
            <person name="Zhang Y.Q."/>
        </authorList>
    </citation>
    <scope>NUCLEOTIDE SEQUENCE [LARGE SCALE GENOMIC DNA]</scope>
    <source>
        <strain evidence="6 7">CPCC 101601</strain>
    </source>
</reference>
<protein>
    <submittedName>
        <fullName evidence="6">GntR family transcriptional regulator</fullName>
    </submittedName>
</protein>
<dbReference type="SUPFAM" id="SSF46785">
    <property type="entry name" value="Winged helix' DNA-binding domain"/>
    <property type="match status" value="1"/>
</dbReference>
<name>A0ABU0W1X8_9RHOB</name>
<dbReference type="InterPro" id="IPR011711">
    <property type="entry name" value="GntR_C"/>
</dbReference>
<evidence type="ECO:0000256" key="2">
    <source>
        <dbReference type="ARBA" id="ARBA00023125"/>
    </source>
</evidence>
<evidence type="ECO:0000259" key="5">
    <source>
        <dbReference type="PROSITE" id="PS50949"/>
    </source>
</evidence>
<evidence type="ECO:0000313" key="6">
    <source>
        <dbReference type="EMBL" id="MDQ2067898.1"/>
    </source>
</evidence>
<accession>A0ABU0W1X8</accession>
<dbReference type="PANTHER" id="PTHR43537:SF5">
    <property type="entry name" value="UXU OPERON TRANSCRIPTIONAL REGULATOR"/>
    <property type="match status" value="1"/>
</dbReference>
<dbReference type="SMART" id="SM00895">
    <property type="entry name" value="FCD"/>
    <property type="match status" value="1"/>
</dbReference>
<dbReference type="InterPro" id="IPR008920">
    <property type="entry name" value="TF_FadR/GntR_C"/>
</dbReference>
<sequence>MTQHIESHAPLIEPSAQHDRKSGPEAEDRVYWLVHDEIQSHRLQPGQRLVERQLSEMAGANRQAVRNALLRLSQAGLVHLTRHQGARVMQCSPDTTQQIMKARIVNEGAALRMLAGSLDEPGRDRLQTILRHEAAAYDEGQLSEARQMSRAFHVAFTELAGNEMMARFVRDLIDCQPLLGARKTGRQSAFSGVAAHTKTLAALLRGDGAQAEAVNTELLLALEREFLREHAEGPT</sequence>
<evidence type="ECO:0000256" key="1">
    <source>
        <dbReference type="ARBA" id="ARBA00023015"/>
    </source>
</evidence>
<dbReference type="Pfam" id="PF07729">
    <property type="entry name" value="FCD"/>
    <property type="match status" value="1"/>
</dbReference>
<dbReference type="Pfam" id="PF00392">
    <property type="entry name" value="GntR"/>
    <property type="match status" value="1"/>
</dbReference>
<dbReference type="EMBL" id="JAVDBT010000018">
    <property type="protein sequence ID" value="MDQ2067898.1"/>
    <property type="molecule type" value="Genomic_DNA"/>
</dbReference>
<dbReference type="PANTHER" id="PTHR43537">
    <property type="entry name" value="TRANSCRIPTIONAL REGULATOR, GNTR FAMILY"/>
    <property type="match status" value="1"/>
</dbReference>
<evidence type="ECO:0000313" key="7">
    <source>
        <dbReference type="Proteomes" id="UP001239680"/>
    </source>
</evidence>
<comment type="caution">
    <text evidence="6">The sequence shown here is derived from an EMBL/GenBank/DDBJ whole genome shotgun (WGS) entry which is preliminary data.</text>
</comment>